<comment type="similarity">
    <text evidence="1">Belongs to the anaerobic coproporphyrinogen-III oxidase family. HemW subfamily.</text>
</comment>
<comment type="subcellular location">
    <subcellularLocation>
        <location evidence="2">Cytoplasm</location>
    </subcellularLocation>
</comment>
<keyword evidence="2" id="KW-0143">Chaperone</keyword>
<evidence type="ECO:0000259" key="3">
    <source>
        <dbReference type="PROSITE" id="PS51918"/>
    </source>
</evidence>
<dbReference type="PANTHER" id="PTHR13932:SF5">
    <property type="entry name" value="RADICAL S-ADENOSYL METHIONINE DOMAIN-CONTAINING PROTEIN 1, MITOCHONDRIAL"/>
    <property type="match status" value="1"/>
</dbReference>
<dbReference type="Proteomes" id="UP000187417">
    <property type="component" value="Unassembled WGS sequence"/>
</dbReference>
<dbReference type="SFLD" id="SFLDF00562">
    <property type="entry name" value="HemN-like__clustered_with_heat"/>
    <property type="match status" value="1"/>
</dbReference>
<keyword evidence="2" id="KW-0408">Iron</keyword>
<feature type="domain" description="Radical SAM core" evidence="3">
    <location>
        <begin position="1"/>
        <end position="231"/>
    </location>
</feature>
<dbReference type="SFLD" id="SFLDS00029">
    <property type="entry name" value="Radical_SAM"/>
    <property type="match status" value="1"/>
</dbReference>
<dbReference type="Pfam" id="PF06969">
    <property type="entry name" value="HemN_C"/>
    <property type="match status" value="1"/>
</dbReference>
<dbReference type="Pfam" id="PF04055">
    <property type="entry name" value="Radical_SAM"/>
    <property type="match status" value="1"/>
</dbReference>
<dbReference type="InterPro" id="IPR006638">
    <property type="entry name" value="Elp3/MiaA/NifB-like_rSAM"/>
</dbReference>
<evidence type="ECO:0000313" key="4">
    <source>
        <dbReference type="EMBL" id="OKY94968.1"/>
    </source>
</evidence>
<dbReference type="PROSITE" id="PS51918">
    <property type="entry name" value="RADICAL_SAM"/>
    <property type="match status" value="1"/>
</dbReference>
<protein>
    <recommendedName>
        <fullName evidence="2">Heme chaperone HemW</fullName>
    </recommendedName>
</protein>
<comment type="function">
    <text evidence="2">Probably acts as a heme chaperone, transferring heme to an unknown acceptor. Binds one molecule of heme per monomer, possibly covalently. Binds 1 [4Fe-4S] cluster. The cluster is coordinated with 3 cysteines and an exchangeable S-adenosyl-L-methionine.</text>
</comment>
<dbReference type="SMART" id="SM00729">
    <property type="entry name" value="Elp3"/>
    <property type="match status" value="1"/>
</dbReference>
<dbReference type="GO" id="GO:0046872">
    <property type="term" value="F:metal ion binding"/>
    <property type="evidence" value="ECO:0007669"/>
    <property type="project" value="UniProtKB-UniRule"/>
</dbReference>
<proteinExistence type="inferred from homology"/>
<organism evidence="4 5">
    <name type="scientific">Alistipes putredinis</name>
    <dbReference type="NCBI Taxonomy" id="28117"/>
    <lineage>
        <taxon>Bacteria</taxon>
        <taxon>Pseudomonadati</taxon>
        <taxon>Bacteroidota</taxon>
        <taxon>Bacteroidia</taxon>
        <taxon>Bacteroidales</taxon>
        <taxon>Rikenellaceae</taxon>
        <taxon>Alistipes</taxon>
    </lineage>
</organism>
<dbReference type="Gene3D" id="3.80.30.20">
    <property type="entry name" value="tm_1862 like domain"/>
    <property type="match status" value="1"/>
</dbReference>
<dbReference type="GO" id="GO:0005737">
    <property type="term" value="C:cytoplasm"/>
    <property type="evidence" value="ECO:0007669"/>
    <property type="project" value="UniProtKB-SubCell"/>
</dbReference>
<comment type="caution">
    <text evidence="4">The sequence shown here is derived from an EMBL/GenBank/DDBJ whole genome shotgun (WGS) entry which is preliminary data.</text>
</comment>
<dbReference type="CDD" id="cd01335">
    <property type="entry name" value="Radical_SAM"/>
    <property type="match status" value="1"/>
</dbReference>
<dbReference type="InterPro" id="IPR034505">
    <property type="entry name" value="Coproporphyrinogen-III_oxidase"/>
</dbReference>
<dbReference type="InterPro" id="IPR004559">
    <property type="entry name" value="HemW-like"/>
</dbReference>
<keyword evidence="2" id="KW-0949">S-adenosyl-L-methionine</keyword>
<reference evidence="4 5" key="1">
    <citation type="journal article" date="2016" name="Nat. Biotechnol.">
        <title>Measurement of bacterial replication rates in microbial communities.</title>
        <authorList>
            <person name="Brown C.T."/>
            <person name="Olm M.R."/>
            <person name="Thomas B.C."/>
            <person name="Banfield J.F."/>
        </authorList>
    </citation>
    <scope>NUCLEOTIDE SEQUENCE [LARGE SCALE GENOMIC DNA]</scope>
    <source>
        <strain evidence="4">CAG:67_53_122</strain>
    </source>
</reference>
<dbReference type="InterPro" id="IPR010723">
    <property type="entry name" value="HemN_C"/>
</dbReference>
<dbReference type="STRING" id="28117.BHV66_04635"/>
<dbReference type="PANTHER" id="PTHR13932">
    <property type="entry name" value="COPROPORPHYRINIGEN III OXIDASE"/>
    <property type="match status" value="1"/>
</dbReference>
<evidence type="ECO:0000313" key="5">
    <source>
        <dbReference type="Proteomes" id="UP000187417"/>
    </source>
</evidence>
<keyword evidence="2" id="KW-0004">4Fe-4S</keyword>
<keyword evidence="2" id="KW-0963">Cytoplasm</keyword>
<dbReference type="SUPFAM" id="SSF102114">
    <property type="entry name" value="Radical SAM enzymes"/>
    <property type="match status" value="1"/>
</dbReference>
<gene>
    <name evidence="4" type="ORF">BHV66_04635</name>
</gene>
<keyword evidence="2" id="KW-0479">Metal-binding</keyword>
<dbReference type="AlphaFoldDB" id="A0A1Q6F816"/>
<dbReference type="SFLD" id="SFLDG01082">
    <property type="entry name" value="B12-binding_domain_containing"/>
    <property type="match status" value="1"/>
</dbReference>
<dbReference type="RefSeq" id="WP_278339195.1">
    <property type="nucleotide sequence ID" value="NZ_CAMQOD010000004.1"/>
</dbReference>
<dbReference type="GO" id="GO:0051539">
    <property type="term" value="F:4 iron, 4 sulfur cluster binding"/>
    <property type="evidence" value="ECO:0007669"/>
    <property type="project" value="UniProtKB-UniRule"/>
</dbReference>
<evidence type="ECO:0000256" key="2">
    <source>
        <dbReference type="RuleBase" id="RU364116"/>
    </source>
</evidence>
<dbReference type="InterPro" id="IPR023404">
    <property type="entry name" value="rSAM_horseshoe"/>
</dbReference>
<accession>A0A1Q6F816</accession>
<dbReference type="GO" id="GO:0004109">
    <property type="term" value="F:coproporphyrinogen oxidase activity"/>
    <property type="evidence" value="ECO:0007669"/>
    <property type="project" value="InterPro"/>
</dbReference>
<dbReference type="GO" id="GO:0006779">
    <property type="term" value="P:porphyrin-containing compound biosynthetic process"/>
    <property type="evidence" value="ECO:0007669"/>
    <property type="project" value="InterPro"/>
</dbReference>
<keyword evidence="2" id="KW-0411">Iron-sulfur</keyword>
<evidence type="ECO:0000256" key="1">
    <source>
        <dbReference type="ARBA" id="ARBA00006100"/>
    </source>
</evidence>
<name>A0A1Q6F816_9BACT</name>
<sequence length="376" mass="41815">MAGLYFHIPFCRRICAYCDFFKSAEVGRVDSVLEAMERELDGAVDWLSDRRIRTVYFGGGTPSLCDPARLQGLADRAAALLDCSGVEEFTVEANPDDMTGEWLEALARTGANRLSVGVQSFDDDELRLMNRRHTGMQAVEAVRRAQAAGFANLTIDLIFGVPGFGGEVLRRNLDRALALGVQHISAYHLTIEKNTAFGRRLERGQFSEVDEQVSEREYLEVHRTLTEAGFEHYEVSNYALPGCRARHNAAYWSGDEYLGIGPAAHSFNGKSRRWAAASIDGYLAGAGTEAIYEQERLTERDRYNEYLMTRLRTAEGLELAAVETRFGKERAERLLRQAEPFMGIGELCFAAGRLAIPAEKFLVSDAVIGALFEADD</sequence>
<dbReference type="SFLD" id="SFLDG01065">
    <property type="entry name" value="anaerobic_coproporphyrinogen-I"/>
    <property type="match status" value="1"/>
</dbReference>
<dbReference type="InterPro" id="IPR007197">
    <property type="entry name" value="rSAM"/>
</dbReference>
<keyword evidence="2" id="KW-0349">Heme</keyword>
<dbReference type="NCBIfam" id="TIGR00539">
    <property type="entry name" value="hemN_rel"/>
    <property type="match status" value="1"/>
</dbReference>
<dbReference type="InterPro" id="IPR058240">
    <property type="entry name" value="rSAM_sf"/>
</dbReference>
<dbReference type="EMBL" id="MNQH01000024">
    <property type="protein sequence ID" value="OKY94968.1"/>
    <property type="molecule type" value="Genomic_DNA"/>
</dbReference>